<dbReference type="InterPro" id="IPR000169">
    <property type="entry name" value="Pept_cys_AS"/>
</dbReference>
<keyword evidence="5" id="KW-1185">Reference proteome</keyword>
<comment type="caution">
    <text evidence="4">The sequence shown here is derived from an EMBL/GenBank/DDBJ whole genome shotgun (WGS) entry which is preliminary data.</text>
</comment>
<reference evidence="4 5" key="1">
    <citation type="submission" date="2018-05" db="EMBL/GenBank/DDBJ databases">
        <authorList>
            <person name="Goeker M."/>
            <person name="Huntemann M."/>
            <person name="Clum A."/>
            <person name="Pillay M."/>
            <person name="Palaniappan K."/>
            <person name="Varghese N."/>
            <person name="Mikhailova N."/>
            <person name="Stamatis D."/>
            <person name="Reddy T."/>
            <person name="Daum C."/>
            <person name="Shapiro N."/>
            <person name="Ivanova N."/>
            <person name="Kyrpides N."/>
            <person name="Woyke T."/>
        </authorList>
    </citation>
    <scope>NUCLEOTIDE SEQUENCE [LARGE SCALE GENOMIC DNA]</scope>
    <source>
        <strain evidence="4 5">DSM 26524</strain>
    </source>
</reference>
<feature type="region of interest" description="Disordered" evidence="2">
    <location>
        <begin position="35"/>
        <end position="67"/>
    </location>
</feature>
<dbReference type="Pfam" id="PF18560">
    <property type="entry name" value="Lectin_like"/>
    <property type="match status" value="1"/>
</dbReference>
<evidence type="ECO:0000259" key="3">
    <source>
        <dbReference type="SMART" id="SM00645"/>
    </source>
</evidence>
<proteinExistence type="inferred from homology"/>
<dbReference type="InterPro" id="IPR000668">
    <property type="entry name" value="Peptidase_C1A_C"/>
</dbReference>
<gene>
    <name evidence="4" type="ORF">C7383_10216</name>
</gene>
<dbReference type="RefSeq" id="WP_109624842.1">
    <property type="nucleotide sequence ID" value="NZ_JANKBI010000012.1"/>
</dbReference>
<dbReference type="EMBL" id="QGGY01000002">
    <property type="protein sequence ID" value="PWJ77883.1"/>
    <property type="molecule type" value="Genomic_DNA"/>
</dbReference>
<evidence type="ECO:0000256" key="1">
    <source>
        <dbReference type="ARBA" id="ARBA00008455"/>
    </source>
</evidence>
<dbReference type="Proteomes" id="UP000245412">
    <property type="component" value="Unassembled WGS sequence"/>
</dbReference>
<keyword evidence="4" id="KW-0378">Hydrolase</keyword>
<evidence type="ECO:0000313" key="4">
    <source>
        <dbReference type="EMBL" id="PWJ77883.1"/>
    </source>
</evidence>
<dbReference type="Pfam" id="PF00112">
    <property type="entry name" value="Peptidase_C1"/>
    <property type="match status" value="1"/>
</dbReference>
<dbReference type="SUPFAM" id="SSF54001">
    <property type="entry name" value="Cysteine proteinases"/>
    <property type="match status" value="1"/>
</dbReference>
<dbReference type="InterPro" id="IPR040528">
    <property type="entry name" value="Lectin-like"/>
</dbReference>
<organism evidence="4 5">
    <name type="scientific">Murimonas intestini</name>
    <dbReference type="NCBI Taxonomy" id="1337051"/>
    <lineage>
        <taxon>Bacteria</taxon>
        <taxon>Bacillati</taxon>
        <taxon>Bacillota</taxon>
        <taxon>Clostridia</taxon>
        <taxon>Lachnospirales</taxon>
        <taxon>Lachnospiraceae</taxon>
        <taxon>Murimonas</taxon>
    </lineage>
</organism>
<dbReference type="PANTHER" id="PTHR12411">
    <property type="entry name" value="CYSTEINE PROTEASE FAMILY C1-RELATED"/>
    <property type="match status" value="1"/>
</dbReference>
<dbReference type="GO" id="GO:0006508">
    <property type="term" value="P:proteolysis"/>
    <property type="evidence" value="ECO:0007669"/>
    <property type="project" value="UniProtKB-KW"/>
</dbReference>
<name>A0AB73T7X4_9FIRM</name>
<dbReference type="InterPro" id="IPR038765">
    <property type="entry name" value="Papain-like_cys_pep_sf"/>
</dbReference>
<accession>A0AB73T7X4</accession>
<dbReference type="SMART" id="SM00645">
    <property type="entry name" value="Pept_C1"/>
    <property type="match status" value="1"/>
</dbReference>
<dbReference type="PROSITE" id="PS00139">
    <property type="entry name" value="THIOL_PROTEASE_CYS"/>
    <property type="match status" value="1"/>
</dbReference>
<dbReference type="GO" id="GO:0008234">
    <property type="term" value="F:cysteine-type peptidase activity"/>
    <property type="evidence" value="ECO:0007669"/>
    <property type="project" value="InterPro"/>
</dbReference>
<dbReference type="Gene3D" id="3.90.70.10">
    <property type="entry name" value="Cysteine proteinases"/>
    <property type="match status" value="1"/>
</dbReference>
<dbReference type="InterPro" id="IPR013128">
    <property type="entry name" value="Peptidase_C1A"/>
</dbReference>
<dbReference type="CDD" id="cd02619">
    <property type="entry name" value="Peptidase_C1"/>
    <property type="match status" value="1"/>
</dbReference>
<dbReference type="AlphaFoldDB" id="A0AB73T7X4"/>
<evidence type="ECO:0000256" key="2">
    <source>
        <dbReference type="SAM" id="MobiDB-lite"/>
    </source>
</evidence>
<sequence>MLKKAEVLLAAVILALICWLGWQLIEEPAAEAFREAAEGQEDGTESVPAAETESETESEAVKQPLPKKYDQRRNGRKLYIKDQKNLGTCWAVATSSALEAALLPKEHQEFSADHISMQNGYNGTQQDGGAYTMAMAYLTAWKGPVLESEDPYGDGYSPDGLKPFAHVQEIRLYREKDIEKLKRAVYEFGAVQSSIYMDMTSSIGNSVYYSKMNYAYCYPYEKKANHDILIIGWDDNYPASNFTYNVKGNGAFICQNSWGEKFGEDGIFYVSYEDAVLGGTSVAYSGIEATDNYDNLYQSDECGWVAQLGYGKDSCYFANAYTAGEDEWLEAAGFYATEKNTSYKVYVIPEFDGELKLSSAKPAAEGKFTDAGYYTVKLDEPVQLEAGVKFAVAVQITSPGSEYPAAAESQADEMTKDADLTDGEGYISSNGDSWTSAEEQYQCNLCLKAYTSKRSAD</sequence>
<protein>
    <submittedName>
        <fullName evidence="4">C1A family cysteine protease</fullName>
    </submittedName>
</protein>
<comment type="similarity">
    <text evidence="1">Belongs to the peptidase C1 family.</text>
</comment>
<keyword evidence="4" id="KW-0645">Protease</keyword>
<feature type="domain" description="Peptidase C1A papain C-terminal" evidence="3">
    <location>
        <begin position="65"/>
        <end position="287"/>
    </location>
</feature>
<evidence type="ECO:0000313" key="5">
    <source>
        <dbReference type="Proteomes" id="UP000245412"/>
    </source>
</evidence>
<feature type="region of interest" description="Disordered" evidence="2">
    <location>
        <begin position="402"/>
        <end position="433"/>
    </location>
</feature>